<dbReference type="EMBL" id="BHXC01000006">
    <property type="protein sequence ID" value="GCB92521.1"/>
    <property type="molecule type" value="Genomic_DNA"/>
</dbReference>
<dbReference type="Proteomes" id="UP000288351">
    <property type="component" value="Unassembled WGS sequence"/>
</dbReference>
<dbReference type="AlphaFoldDB" id="A0A059WAX2"/>
<protein>
    <submittedName>
        <fullName evidence="1">Uncharacterized protein</fullName>
    </submittedName>
</protein>
<comment type="caution">
    <text evidence="1">The sequence shown here is derived from an EMBL/GenBank/DDBJ whole genome shotgun (WGS) entry which is preliminary data.</text>
</comment>
<evidence type="ECO:0000313" key="2">
    <source>
        <dbReference type="Proteomes" id="UP000288351"/>
    </source>
</evidence>
<name>A0A059WAX2_STRNR</name>
<proteinExistence type="predicted"/>
<evidence type="ECO:0000313" key="1">
    <source>
        <dbReference type="EMBL" id="GCB92521.1"/>
    </source>
</evidence>
<gene>
    <name evidence="1" type="ORF">SALB_05288</name>
</gene>
<sequence>MLGWLVVLTPAVCGSCGGERLERFVASLKFAVVVCGLGLVVPVGLLVVSWALPRRRRYTAGRVTCAILAPLALVGLFVLYASLIET</sequence>
<organism evidence="1 2">
    <name type="scientific">Streptomyces noursei</name>
    <name type="common">Streptomyces albulus</name>
    <dbReference type="NCBI Taxonomy" id="1971"/>
    <lineage>
        <taxon>Bacteria</taxon>
        <taxon>Bacillati</taxon>
        <taxon>Actinomycetota</taxon>
        <taxon>Actinomycetes</taxon>
        <taxon>Kitasatosporales</taxon>
        <taxon>Streptomycetaceae</taxon>
        <taxon>Streptomyces</taxon>
    </lineage>
</organism>
<accession>A0A059WAX2</accession>
<reference evidence="1 2" key="1">
    <citation type="journal article" date="2019" name="Microbiol. Resour. Announc.">
        <title>Draft Genome Sequence of the Most Traditional epsilon-Poly-l-Lysine Producer, Streptomyces albulus NBRC14147.</title>
        <authorList>
            <person name="Yamanaka K."/>
            <person name="Hamano Y."/>
        </authorList>
    </citation>
    <scope>NUCLEOTIDE SEQUENCE [LARGE SCALE GENOMIC DNA]</scope>
    <source>
        <strain evidence="1 2">NBRC 14147</strain>
    </source>
</reference>